<keyword evidence="3" id="KW-0812">Transmembrane</keyword>
<dbReference type="InterPro" id="IPR003347">
    <property type="entry name" value="JmjC_dom"/>
</dbReference>
<dbReference type="EMBL" id="LGRX02035453">
    <property type="protein sequence ID" value="KAK3234813.1"/>
    <property type="molecule type" value="Genomic_DNA"/>
</dbReference>
<dbReference type="PROSITE" id="PS51184">
    <property type="entry name" value="JMJC"/>
    <property type="match status" value="1"/>
</dbReference>
<keyword evidence="3" id="KW-1133">Transmembrane helix</keyword>
<dbReference type="Proteomes" id="UP001190700">
    <property type="component" value="Unassembled WGS sequence"/>
</dbReference>
<organism evidence="5 6">
    <name type="scientific">Cymbomonas tetramitiformis</name>
    <dbReference type="NCBI Taxonomy" id="36881"/>
    <lineage>
        <taxon>Eukaryota</taxon>
        <taxon>Viridiplantae</taxon>
        <taxon>Chlorophyta</taxon>
        <taxon>Pyramimonadophyceae</taxon>
        <taxon>Pyramimonadales</taxon>
        <taxon>Pyramimonadaceae</taxon>
        <taxon>Cymbomonas</taxon>
    </lineage>
</organism>
<dbReference type="SUPFAM" id="SSF51197">
    <property type="entry name" value="Clavaminate synthase-like"/>
    <property type="match status" value="1"/>
</dbReference>
<evidence type="ECO:0000313" key="6">
    <source>
        <dbReference type="Proteomes" id="UP001190700"/>
    </source>
</evidence>
<evidence type="ECO:0000256" key="1">
    <source>
        <dbReference type="ARBA" id="ARBA00006801"/>
    </source>
</evidence>
<name>A0AAE0BF32_9CHLO</name>
<feature type="domain" description="JmjC" evidence="4">
    <location>
        <begin position="195"/>
        <end position="382"/>
    </location>
</feature>
<sequence>MKRRLPPAYQGPLQPRQPGFGEPEVALSELSPNRVGYQLMEKIENRLQLLLLLNFICVAVVLFSLLRPVLVESGILGRSRLTNYLAKHQLDCPAKVDSIEATALNTTFFYSVQSDSCPLHIKGLAKQWPAYAKWTDEFFRECCSDAPVKVEHGRATRFANFLPEFSKKKMKFTAFLDEYTSKARIGTMYMPEHKLPAGLDKGDVPQPSFTSYMSPQSVKIWLGAGEYCSLPHTDYQENILVQLEGVKMVRMVEPTQRAWLYPGGRDTKASVHVPPHYSPVDFHEPDYFKFPLVKNVHFHDVNLEAGDALYIPSFWFHSIKSRPSMIHHDMGRRKSKVHMVNTTESNDMPHSKPNSVRNLAVNWWFPAPHAILDKIFEGLEDKKI</sequence>
<reference evidence="5 6" key="1">
    <citation type="journal article" date="2015" name="Genome Biol. Evol.">
        <title>Comparative Genomics of a Bacterivorous Green Alga Reveals Evolutionary Causalities and Consequences of Phago-Mixotrophic Mode of Nutrition.</title>
        <authorList>
            <person name="Burns J.A."/>
            <person name="Paasch A."/>
            <person name="Narechania A."/>
            <person name="Kim E."/>
        </authorList>
    </citation>
    <scope>NUCLEOTIDE SEQUENCE [LARGE SCALE GENOMIC DNA]</scope>
    <source>
        <strain evidence="5 6">PLY_AMNH</strain>
    </source>
</reference>
<evidence type="ECO:0000256" key="2">
    <source>
        <dbReference type="SAM" id="MobiDB-lite"/>
    </source>
</evidence>
<comment type="caution">
    <text evidence="5">The sequence shown here is derived from an EMBL/GenBank/DDBJ whole genome shotgun (WGS) entry which is preliminary data.</text>
</comment>
<dbReference type="Pfam" id="PF13621">
    <property type="entry name" value="Cupin_8"/>
    <property type="match status" value="1"/>
</dbReference>
<dbReference type="SMART" id="SM00558">
    <property type="entry name" value="JmjC"/>
    <property type="match status" value="1"/>
</dbReference>
<dbReference type="InterPro" id="IPR041667">
    <property type="entry name" value="Cupin_8"/>
</dbReference>
<dbReference type="Gene3D" id="2.60.120.650">
    <property type="entry name" value="Cupin"/>
    <property type="match status" value="1"/>
</dbReference>
<gene>
    <name evidence="5" type="ORF">CYMTET_54948</name>
</gene>
<dbReference type="PANTHER" id="PTHR12461">
    <property type="entry name" value="HYPOXIA-INDUCIBLE FACTOR 1 ALPHA INHIBITOR-RELATED"/>
    <property type="match status" value="1"/>
</dbReference>
<evidence type="ECO:0000259" key="4">
    <source>
        <dbReference type="PROSITE" id="PS51184"/>
    </source>
</evidence>
<dbReference type="PANTHER" id="PTHR12461:SF105">
    <property type="entry name" value="HYPOXIA-INDUCIBLE FACTOR 1-ALPHA INHIBITOR"/>
    <property type="match status" value="1"/>
</dbReference>
<dbReference type="AlphaFoldDB" id="A0AAE0BF32"/>
<keyword evidence="3" id="KW-0472">Membrane</keyword>
<evidence type="ECO:0000313" key="5">
    <source>
        <dbReference type="EMBL" id="KAK3234813.1"/>
    </source>
</evidence>
<accession>A0AAE0BF32</accession>
<feature type="transmembrane region" description="Helical" evidence="3">
    <location>
        <begin position="49"/>
        <end position="70"/>
    </location>
</feature>
<protein>
    <recommendedName>
        <fullName evidence="4">JmjC domain-containing protein</fullName>
    </recommendedName>
</protein>
<comment type="similarity">
    <text evidence="1">Belongs to the JARID1 histone demethylase family.</text>
</comment>
<keyword evidence="6" id="KW-1185">Reference proteome</keyword>
<evidence type="ECO:0000256" key="3">
    <source>
        <dbReference type="SAM" id="Phobius"/>
    </source>
</evidence>
<feature type="region of interest" description="Disordered" evidence="2">
    <location>
        <begin position="1"/>
        <end position="20"/>
    </location>
</feature>
<proteinExistence type="inferred from homology"/>